<feature type="chain" id="PRO_5046011914" evidence="2">
    <location>
        <begin position="23"/>
        <end position="230"/>
    </location>
</feature>
<evidence type="ECO:0000256" key="2">
    <source>
        <dbReference type="SAM" id="SignalP"/>
    </source>
</evidence>
<feature type="transmembrane region" description="Helical" evidence="1">
    <location>
        <begin position="201"/>
        <end position="221"/>
    </location>
</feature>
<keyword evidence="2" id="KW-0732">Signal</keyword>
<dbReference type="RefSeq" id="WP_097166831.1">
    <property type="nucleotide sequence ID" value="NZ_CP028129.1"/>
</dbReference>
<evidence type="ECO:0000256" key="1">
    <source>
        <dbReference type="SAM" id="Phobius"/>
    </source>
</evidence>
<dbReference type="GeneID" id="49821622"/>
<name>A0ABX5A8C1_RATRA</name>
<sequence length="230" mass="23102">MPHALTYGAVLAAVLLAPAASAEPVDVLDVRELSAPGSLSDLAPGDRAEWAVEVTNTGLAPHEVSVAFVVDGGMLAQDPRDGLQLSVELCDSAFTVEQVVDGPRTIQRYLCPTDAVPLGSGPAATLGRLDGARPLGRGATAGVRVRVLFPESAGNERELAAAALRVTVGTAWDDDNPGSGTDSGAGSGAAGGGLAVTGRDLGAALLGGMLALGAGTLLAIAGRRHRRRQA</sequence>
<reference evidence="3 4" key="1">
    <citation type="submission" date="2018-02" db="EMBL/GenBank/DDBJ databases">
        <title>Bacteriophage NCPPB3778 and a type I-E CRISPR drive the evolution of the US Biological Select Agent, Rathayibacter toxicus.</title>
        <authorList>
            <person name="Davis E.W.II."/>
            <person name="Tabima J.F."/>
            <person name="Weisberg A.J."/>
            <person name="Lopes L.D."/>
            <person name="Wiseman M.S."/>
            <person name="Wiseman M.S."/>
            <person name="Pupko T."/>
            <person name="Belcher M.S."/>
            <person name="Sechler A.J."/>
            <person name="Tancos M.A."/>
            <person name="Schroeder B.K."/>
            <person name="Murray T.D."/>
            <person name="Luster D.G."/>
            <person name="Schneider W.L."/>
            <person name="Rogers E."/>
            <person name="Andreote F.D."/>
            <person name="Grunwald N.J."/>
            <person name="Putnam M.L."/>
            <person name="Chang J.H."/>
        </authorList>
    </citation>
    <scope>NUCLEOTIDE SEQUENCE [LARGE SCALE GENOMIC DNA]</scope>
    <source>
        <strain evidence="3 4">AY1D6</strain>
    </source>
</reference>
<accession>A0ABX5A8C1</accession>
<keyword evidence="1" id="KW-0812">Transmembrane</keyword>
<keyword evidence="4" id="KW-1185">Reference proteome</keyword>
<feature type="signal peptide" evidence="2">
    <location>
        <begin position="1"/>
        <end position="22"/>
    </location>
</feature>
<evidence type="ECO:0000313" key="3">
    <source>
        <dbReference type="EMBL" id="PPH73124.1"/>
    </source>
</evidence>
<comment type="caution">
    <text evidence="3">The sequence shown here is derived from an EMBL/GenBank/DDBJ whole genome shotgun (WGS) entry which is preliminary data.</text>
</comment>
<dbReference type="EMBL" id="PSVT01000045">
    <property type="protein sequence ID" value="PPH73124.1"/>
    <property type="molecule type" value="Genomic_DNA"/>
</dbReference>
<evidence type="ECO:0000313" key="4">
    <source>
        <dbReference type="Proteomes" id="UP000239698"/>
    </source>
</evidence>
<dbReference type="Proteomes" id="UP000239698">
    <property type="component" value="Unassembled WGS sequence"/>
</dbReference>
<gene>
    <name evidence="3" type="ORF">C5C40_14140</name>
</gene>
<organism evidence="3 4">
    <name type="scientific">Rathayibacter rathayi</name>
    <name type="common">Corynebacterium rathayi</name>
    <dbReference type="NCBI Taxonomy" id="33887"/>
    <lineage>
        <taxon>Bacteria</taxon>
        <taxon>Bacillati</taxon>
        <taxon>Actinomycetota</taxon>
        <taxon>Actinomycetes</taxon>
        <taxon>Micrococcales</taxon>
        <taxon>Microbacteriaceae</taxon>
        <taxon>Rathayibacter</taxon>
    </lineage>
</organism>
<keyword evidence="1" id="KW-0472">Membrane</keyword>
<proteinExistence type="predicted"/>
<protein>
    <submittedName>
        <fullName evidence="3">Sortase</fullName>
    </submittedName>
</protein>
<keyword evidence="1" id="KW-1133">Transmembrane helix</keyword>